<keyword evidence="3" id="KW-1185">Reference proteome</keyword>
<gene>
    <name evidence="2" type="ORF">CASFOL_006062</name>
</gene>
<dbReference type="AlphaFoldDB" id="A0ABD3E981"/>
<comment type="caution">
    <text evidence="2">The sequence shown here is derived from an EMBL/GenBank/DDBJ whole genome shotgun (WGS) entry which is preliminary data.</text>
</comment>
<organism evidence="2 3">
    <name type="scientific">Castilleja foliolosa</name>
    <dbReference type="NCBI Taxonomy" id="1961234"/>
    <lineage>
        <taxon>Eukaryota</taxon>
        <taxon>Viridiplantae</taxon>
        <taxon>Streptophyta</taxon>
        <taxon>Embryophyta</taxon>
        <taxon>Tracheophyta</taxon>
        <taxon>Spermatophyta</taxon>
        <taxon>Magnoliopsida</taxon>
        <taxon>eudicotyledons</taxon>
        <taxon>Gunneridae</taxon>
        <taxon>Pentapetalae</taxon>
        <taxon>asterids</taxon>
        <taxon>lamiids</taxon>
        <taxon>Lamiales</taxon>
        <taxon>Orobanchaceae</taxon>
        <taxon>Pedicularideae</taxon>
        <taxon>Castillejinae</taxon>
        <taxon>Castilleja</taxon>
    </lineage>
</organism>
<accession>A0ABD3E981</accession>
<sequence>MDNRTKNRQEIEENTGPEMDRKRQKIESSSREHKAIDSGKGRENTEDSDPIAKAKALVRKARESGACDYSSFPPDWLGFNYSPMIACEGSKNYHFGLKMASYALDRIKDEDPVNDGKTFEVVRVDKIAILFYDHYLMQFTVREVVANADAPLKTILAHVYFPDYRDAEVCKWTWFHPSQFDSAASL</sequence>
<evidence type="ECO:0000256" key="1">
    <source>
        <dbReference type="SAM" id="MobiDB-lite"/>
    </source>
</evidence>
<name>A0ABD3E981_9LAMI</name>
<reference evidence="3" key="1">
    <citation type="journal article" date="2024" name="IScience">
        <title>Strigolactones Initiate the Formation of Haustorium-like Structures in Castilleja.</title>
        <authorList>
            <person name="Buerger M."/>
            <person name="Peterson D."/>
            <person name="Chory J."/>
        </authorList>
    </citation>
    <scope>NUCLEOTIDE SEQUENCE [LARGE SCALE GENOMIC DNA]</scope>
</reference>
<protein>
    <submittedName>
        <fullName evidence="2">Uncharacterized protein</fullName>
    </submittedName>
</protein>
<proteinExistence type="predicted"/>
<feature type="region of interest" description="Disordered" evidence="1">
    <location>
        <begin position="1"/>
        <end position="51"/>
    </location>
</feature>
<dbReference type="Proteomes" id="UP001632038">
    <property type="component" value="Unassembled WGS sequence"/>
</dbReference>
<evidence type="ECO:0000313" key="3">
    <source>
        <dbReference type="Proteomes" id="UP001632038"/>
    </source>
</evidence>
<dbReference type="EMBL" id="JAVIJP010000007">
    <property type="protein sequence ID" value="KAL3649659.1"/>
    <property type="molecule type" value="Genomic_DNA"/>
</dbReference>
<feature type="compositionally biased region" description="Basic and acidic residues" evidence="1">
    <location>
        <begin position="1"/>
        <end position="11"/>
    </location>
</feature>
<feature type="compositionally biased region" description="Basic and acidic residues" evidence="1">
    <location>
        <begin position="18"/>
        <end position="45"/>
    </location>
</feature>
<evidence type="ECO:0000313" key="2">
    <source>
        <dbReference type="EMBL" id="KAL3649659.1"/>
    </source>
</evidence>